<evidence type="ECO:0000256" key="1">
    <source>
        <dbReference type="SAM" id="MobiDB-lite"/>
    </source>
</evidence>
<evidence type="ECO:0000313" key="2">
    <source>
        <dbReference type="EMBL" id="GBP88671.1"/>
    </source>
</evidence>
<feature type="region of interest" description="Disordered" evidence="1">
    <location>
        <begin position="45"/>
        <end position="73"/>
    </location>
</feature>
<proteinExistence type="predicted"/>
<evidence type="ECO:0000313" key="3">
    <source>
        <dbReference type="Proteomes" id="UP000299102"/>
    </source>
</evidence>
<keyword evidence="3" id="KW-1185">Reference proteome</keyword>
<gene>
    <name evidence="2" type="ORF">EVAR_66698_1</name>
</gene>
<dbReference type="AlphaFoldDB" id="A0A4C1ZIL5"/>
<comment type="caution">
    <text evidence="2">The sequence shown here is derived from an EMBL/GenBank/DDBJ whole genome shotgun (WGS) entry which is preliminary data.</text>
</comment>
<dbReference type="EMBL" id="BGZK01001949">
    <property type="protein sequence ID" value="GBP88671.1"/>
    <property type="molecule type" value="Genomic_DNA"/>
</dbReference>
<sequence length="132" mass="15422">MLSVVDGWLNFFLEPNAFLEVTNRRQAIDFDHSLDLDSTRVGLEEDSRTPRIGTHRKTRTRRRPRTAPNRAARCRPRTCPESGTCIYPPGDETPLCITCLSGRFKHSHYSKYSNRRVIAAQCDWLRYCFRIF</sequence>
<name>A0A4C1ZIL5_EUMVA</name>
<reference evidence="2 3" key="1">
    <citation type="journal article" date="2019" name="Commun. Biol.">
        <title>The bagworm genome reveals a unique fibroin gene that provides high tensile strength.</title>
        <authorList>
            <person name="Kono N."/>
            <person name="Nakamura H."/>
            <person name="Ohtoshi R."/>
            <person name="Tomita M."/>
            <person name="Numata K."/>
            <person name="Arakawa K."/>
        </authorList>
    </citation>
    <scope>NUCLEOTIDE SEQUENCE [LARGE SCALE GENOMIC DNA]</scope>
</reference>
<protein>
    <submittedName>
        <fullName evidence="2">Uncharacterized protein</fullName>
    </submittedName>
</protein>
<organism evidence="2 3">
    <name type="scientific">Eumeta variegata</name>
    <name type="common">Bagworm moth</name>
    <name type="synonym">Eumeta japonica</name>
    <dbReference type="NCBI Taxonomy" id="151549"/>
    <lineage>
        <taxon>Eukaryota</taxon>
        <taxon>Metazoa</taxon>
        <taxon>Ecdysozoa</taxon>
        <taxon>Arthropoda</taxon>
        <taxon>Hexapoda</taxon>
        <taxon>Insecta</taxon>
        <taxon>Pterygota</taxon>
        <taxon>Neoptera</taxon>
        <taxon>Endopterygota</taxon>
        <taxon>Lepidoptera</taxon>
        <taxon>Glossata</taxon>
        <taxon>Ditrysia</taxon>
        <taxon>Tineoidea</taxon>
        <taxon>Psychidae</taxon>
        <taxon>Oiketicinae</taxon>
        <taxon>Eumeta</taxon>
    </lineage>
</organism>
<accession>A0A4C1ZIL5</accession>
<feature type="compositionally biased region" description="Basic residues" evidence="1">
    <location>
        <begin position="53"/>
        <end position="65"/>
    </location>
</feature>
<dbReference type="Proteomes" id="UP000299102">
    <property type="component" value="Unassembled WGS sequence"/>
</dbReference>